<evidence type="ECO:0000313" key="6">
    <source>
        <dbReference type="Proteomes" id="UP001595530"/>
    </source>
</evidence>
<gene>
    <name evidence="5" type="ORF">ACFOFO_14025</name>
</gene>
<dbReference type="InterPro" id="IPR014710">
    <property type="entry name" value="RmlC-like_jellyroll"/>
</dbReference>
<dbReference type="PIRSF" id="PIRSF006232">
    <property type="entry name" value="Pirin"/>
    <property type="match status" value="1"/>
</dbReference>
<dbReference type="RefSeq" id="WP_390331831.1">
    <property type="nucleotide sequence ID" value="NZ_JBHRTP010000041.1"/>
</dbReference>
<evidence type="ECO:0000313" key="5">
    <source>
        <dbReference type="EMBL" id="MFC3109063.1"/>
    </source>
</evidence>
<dbReference type="Pfam" id="PF02678">
    <property type="entry name" value="Pirin"/>
    <property type="match status" value="1"/>
</dbReference>
<dbReference type="EMBL" id="JBHRTP010000041">
    <property type="protein sequence ID" value="MFC3109063.1"/>
    <property type="molecule type" value="Genomic_DNA"/>
</dbReference>
<keyword evidence="6" id="KW-1185">Reference proteome</keyword>
<dbReference type="InterPro" id="IPR003829">
    <property type="entry name" value="Pirin_N_dom"/>
</dbReference>
<dbReference type="InterPro" id="IPR011051">
    <property type="entry name" value="RmlC_Cupin_sf"/>
</dbReference>
<evidence type="ECO:0000256" key="1">
    <source>
        <dbReference type="ARBA" id="ARBA00008416"/>
    </source>
</evidence>
<feature type="domain" description="Pirin C-terminal" evidence="4">
    <location>
        <begin position="173"/>
        <end position="279"/>
    </location>
</feature>
<feature type="domain" description="Pirin N-terminal" evidence="3">
    <location>
        <begin position="35"/>
        <end position="119"/>
    </location>
</feature>
<name>A0ABV7F4Q5_9BURK</name>
<dbReference type="SUPFAM" id="SSF51182">
    <property type="entry name" value="RmlC-like cupins"/>
    <property type="match status" value="1"/>
</dbReference>
<proteinExistence type="inferred from homology"/>
<evidence type="ECO:0000259" key="4">
    <source>
        <dbReference type="Pfam" id="PF05726"/>
    </source>
</evidence>
<comment type="caution">
    <text evidence="5">The sequence shown here is derived from an EMBL/GenBank/DDBJ whole genome shotgun (WGS) entry which is preliminary data.</text>
</comment>
<protein>
    <submittedName>
        <fullName evidence="5">Pirin family protein</fullName>
    </submittedName>
</protein>
<dbReference type="InterPro" id="IPR012093">
    <property type="entry name" value="Pirin"/>
</dbReference>
<dbReference type="CDD" id="cd02247">
    <property type="entry name" value="cupin_pirin_C"/>
    <property type="match status" value="1"/>
</dbReference>
<comment type="similarity">
    <text evidence="1 2">Belongs to the pirin family.</text>
</comment>
<sequence length="288" mass="30708">MSITRISQLITPQEMKIGQGFSANHFNEDAFGGLMDPVVMLDHFHMTAPTFAPHPHAGISAVTLMFEDAGGAHMNYDSIGNIGPIKPGDLHWMVAGRGVVHTEQPEGDGFHVHALQIFVNLPSDKKFIDPYAIHVDAQDIPVFQTSAVRVRVAAGETNGVRSPAVLPEPFTLLDGFLKPGGTFNHTVPSGWNVTWYAVSGEVRLVIDGEPQTIPEGMALSVAAGDSDIPISTASGQDAHFVVLSGPALNEPIVKHGPFVMNTPQQIQQVVAAYAEGKMGQLTLPAPGQ</sequence>
<reference evidence="6" key="1">
    <citation type="journal article" date="2019" name="Int. J. Syst. Evol. Microbiol.">
        <title>The Global Catalogue of Microorganisms (GCM) 10K type strain sequencing project: providing services to taxonomists for standard genome sequencing and annotation.</title>
        <authorList>
            <consortium name="The Broad Institute Genomics Platform"/>
            <consortium name="The Broad Institute Genome Sequencing Center for Infectious Disease"/>
            <person name="Wu L."/>
            <person name="Ma J."/>
        </authorList>
    </citation>
    <scope>NUCLEOTIDE SEQUENCE [LARGE SCALE GENOMIC DNA]</scope>
    <source>
        <strain evidence="6">KCTC 42986</strain>
    </source>
</reference>
<dbReference type="Proteomes" id="UP001595530">
    <property type="component" value="Unassembled WGS sequence"/>
</dbReference>
<evidence type="ECO:0000259" key="3">
    <source>
        <dbReference type="Pfam" id="PF02678"/>
    </source>
</evidence>
<accession>A0ABV7F4Q5</accession>
<dbReference type="PANTHER" id="PTHR13903">
    <property type="entry name" value="PIRIN-RELATED"/>
    <property type="match status" value="1"/>
</dbReference>
<dbReference type="Gene3D" id="2.60.120.10">
    <property type="entry name" value="Jelly Rolls"/>
    <property type="match status" value="2"/>
</dbReference>
<evidence type="ECO:0000256" key="2">
    <source>
        <dbReference type="RuleBase" id="RU003457"/>
    </source>
</evidence>
<dbReference type="InterPro" id="IPR008778">
    <property type="entry name" value="Pirin_C_dom"/>
</dbReference>
<dbReference type="PANTHER" id="PTHR13903:SF8">
    <property type="entry name" value="PIRIN"/>
    <property type="match status" value="1"/>
</dbReference>
<organism evidence="5 6">
    <name type="scientific">Undibacterium arcticum</name>
    <dbReference type="NCBI Taxonomy" id="1762892"/>
    <lineage>
        <taxon>Bacteria</taxon>
        <taxon>Pseudomonadati</taxon>
        <taxon>Pseudomonadota</taxon>
        <taxon>Betaproteobacteria</taxon>
        <taxon>Burkholderiales</taxon>
        <taxon>Oxalobacteraceae</taxon>
        <taxon>Undibacterium</taxon>
    </lineage>
</organism>
<dbReference type="Pfam" id="PF05726">
    <property type="entry name" value="Pirin_C"/>
    <property type="match status" value="1"/>
</dbReference>